<accession>A0A1N7CZW4</accession>
<dbReference type="AlphaFoldDB" id="A0A1N7CZW4"/>
<evidence type="ECO:0000256" key="1">
    <source>
        <dbReference type="ARBA" id="ARBA00004651"/>
    </source>
</evidence>
<protein>
    <recommendedName>
        <fullName evidence="9">Membrane protein involved in the export of O-antigen and teichoic acid</fullName>
    </recommendedName>
</protein>
<proteinExistence type="predicted"/>
<keyword evidence="3 6" id="KW-0812">Transmembrane</keyword>
<keyword evidence="8" id="KW-1185">Reference proteome</keyword>
<dbReference type="STRING" id="1344003.SAMN05445060_0466"/>
<feature type="transmembrane region" description="Helical" evidence="6">
    <location>
        <begin position="232"/>
        <end position="255"/>
    </location>
</feature>
<feature type="transmembrane region" description="Helical" evidence="6">
    <location>
        <begin position="361"/>
        <end position="381"/>
    </location>
</feature>
<dbReference type="Proteomes" id="UP000186218">
    <property type="component" value="Unassembled WGS sequence"/>
</dbReference>
<reference evidence="7 8" key="1">
    <citation type="submission" date="2017-01" db="EMBL/GenBank/DDBJ databases">
        <authorList>
            <person name="Mah S.A."/>
            <person name="Swanson W.J."/>
            <person name="Moy G.W."/>
            <person name="Vacquier V.D."/>
        </authorList>
    </citation>
    <scope>NUCLEOTIDE SEQUENCE [LARGE SCALE GENOMIC DNA]</scope>
    <source>
        <strain evidence="7 8">CPCC 203464</strain>
    </source>
</reference>
<dbReference type="PANTHER" id="PTHR30250">
    <property type="entry name" value="PST FAMILY PREDICTED COLANIC ACID TRANSPORTER"/>
    <property type="match status" value="1"/>
</dbReference>
<organism evidence="7 8">
    <name type="scientific">Williamsia sterculiae</name>
    <dbReference type="NCBI Taxonomy" id="1344003"/>
    <lineage>
        <taxon>Bacteria</taxon>
        <taxon>Bacillati</taxon>
        <taxon>Actinomycetota</taxon>
        <taxon>Actinomycetes</taxon>
        <taxon>Mycobacteriales</taxon>
        <taxon>Nocardiaceae</taxon>
        <taxon>Williamsia</taxon>
    </lineage>
</organism>
<evidence type="ECO:0000256" key="4">
    <source>
        <dbReference type="ARBA" id="ARBA00022989"/>
    </source>
</evidence>
<name>A0A1N7CZW4_9NOCA</name>
<dbReference type="GO" id="GO:0005886">
    <property type="term" value="C:plasma membrane"/>
    <property type="evidence" value="ECO:0007669"/>
    <property type="project" value="UniProtKB-SubCell"/>
</dbReference>
<keyword evidence="4 6" id="KW-1133">Transmembrane helix</keyword>
<keyword evidence="2" id="KW-1003">Cell membrane</keyword>
<feature type="transmembrane region" description="Helical" evidence="6">
    <location>
        <begin position="48"/>
        <end position="69"/>
    </location>
</feature>
<feature type="transmembrane region" description="Helical" evidence="6">
    <location>
        <begin position="21"/>
        <end position="42"/>
    </location>
</feature>
<evidence type="ECO:0000256" key="5">
    <source>
        <dbReference type="ARBA" id="ARBA00023136"/>
    </source>
</evidence>
<comment type="subcellular location">
    <subcellularLocation>
        <location evidence="1">Cell membrane</location>
        <topology evidence="1">Multi-pass membrane protein</topology>
    </subcellularLocation>
</comment>
<dbReference type="PANTHER" id="PTHR30250:SF11">
    <property type="entry name" value="O-ANTIGEN TRANSPORTER-RELATED"/>
    <property type="match status" value="1"/>
</dbReference>
<dbReference type="InterPro" id="IPR050833">
    <property type="entry name" value="Poly_Biosynth_Transport"/>
</dbReference>
<feature type="transmembrane region" description="Helical" evidence="6">
    <location>
        <begin position="302"/>
        <end position="322"/>
    </location>
</feature>
<feature type="transmembrane region" description="Helical" evidence="6">
    <location>
        <begin position="334"/>
        <end position="355"/>
    </location>
</feature>
<evidence type="ECO:0000256" key="2">
    <source>
        <dbReference type="ARBA" id="ARBA00022475"/>
    </source>
</evidence>
<evidence type="ECO:0000313" key="8">
    <source>
        <dbReference type="Proteomes" id="UP000186218"/>
    </source>
</evidence>
<evidence type="ECO:0000313" key="7">
    <source>
        <dbReference type="EMBL" id="SIR69004.1"/>
    </source>
</evidence>
<evidence type="ECO:0000256" key="3">
    <source>
        <dbReference type="ARBA" id="ARBA00022692"/>
    </source>
</evidence>
<sequence>MTGVAGLRDRVSGNLVKAGVAAVWMYGGRGIGMLWTIALIARLGIGDYGLYAMGFALGAIVAAPLDHPFTVRSIRESEDRFLRERTCRALLGITLLIAAAATMSVDYILWFALAYGGGEIVFNAYKSRSLRVGDPHVVQRLDTLRQTVSIVGASAYLLLASDPTLTIASTIYVIPYLVIAVATLLRCRASVPALPGGPREIAMLFTENLANAVYVQGDVLLIGALTDTRIAGYYSVASVLAWAVASIGLSFGSTYHEKLRAEGGAVTAGPSLRQTYAVGVVAGVLMLGTGVVMLFTPVSYQLSVSVVIMSLFVVQRSANYVFTTILYLQGRDRIRVTAALVLAMAKLALVAALFASGAIGAAVASVVADTLLTVIYLRALYGRRASAPAPVPDVTRSEAAR</sequence>
<feature type="transmembrane region" description="Helical" evidence="6">
    <location>
        <begin position="90"/>
        <end position="113"/>
    </location>
</feature>
<evidence type="ECO:0000256" key="6">
    <source>
        <dbReference type="SAM" id="Phobius"/>
    </source>
</evidence>
<dbReference type="RefSeq" id="WP_076476070.1">
    <property type="nucleotide sequence ID" value="NZ_FTNT01000001.1"/>
</dbReference>
<keyword evidence="5 6" id="KW-0472">Membrane</keyword>
<dbReference type="EMBL" id="FTNT01000001">
    <property type="protein sequence ID" value="SIR69004.1"/>
    <property type="molecule type" value="Genomic_DNA"/>
</dbReference>
<feature type="transmembrane region" description="Helical" evidence="6">
    <location>
        <begin position="165"/>
        <end position="187"/>
    </location>
</feature>
<gene>
    <name evidence="7" type="ORF">SAMN05445060_0466</name>
</gene>
<evidence type="ECO:0008006" key="9">
    <source>
        <dbReference type="Google" id="ProtNLM"/>
    </source>
</evidence>